<evidence type="ECO:0000256" key="1">
    <source>
        <dbReference type="ARBA" id="ARBA00022737"/>
    </source>
</evidence>
<sequence length="339" mass="37661">MKWISPGISRWLAGSFCRVSARLVSQTAFGFTLAILTISHSGCQWVSRQVASQDRRCEQLCKDAEALHEQGDFRHASSLLSEIEKSSPKNASTRDMKARLLWESGRHQAAIAEYRSLADQFAGDPQPVVNLGQCYLELGQIDEAQLATEAALLRDSQSVSARMLLGKIHEKQRDYDAAYEMYRSVSDLWPDDVAAKLAMARVQIERGQADRACPILRELMHHPYATLPQQREAEWQLGLAYASNQRWEDAVQRLEQSIAERELSADDWYHLAEAQFHTGSGEHARISVQKSLAMQPDHRGATTLAQMLSADTGADAIAKGQSNPGNVAQIQPAGFSATR</sequence>
<evidence type="ECO:0000256" key="3">
    <source>
        <dbReference type="PROSITE-ProRule" id="PRU00339"/>
    </source>
</evidence>
<name>A0A518GPZ0_9PLAN</name>
<dbReference type="InterPro" id="IPR011990">
    <property type="entry name" value="TPR-like_helical_dom_sf"/>
</dbReference>
<keyword evidence="1" id="KW-0677">Repeat</keyword>
<dbReference type="EMBL" id="CP036299">
    <property type="protein sequence ID" value="QDV30687.1"/>
    <property type="molecule type" value="Genomic_DNA"/>
</dbReference>
<proteinExistence type="predicted"/>
<feature type="region of interest" description="Disordered" evidence="4">
    <location>
        <begin position="320"/>
        <end position="339"/>
    </location>
</feature>
<dbReference type="Pfam" id="PF13432">
    <property type="entry name" value="TPR_16"/>
    <property type="match status" value="1"/>
</dbReference>
<dbReference type="InterPro" id="IPR019734">
    <property type="entry name" value="TPR_rpt"/>
</dbReference>
<dbReference type="PANTHER" id="PTHR44186:SF1">
    <property type="entry name" value="BARDET-BIEDL SYNDROME 4 PROTEIN"/>
    <property type="match status" value="1"/>
</dbReference>
<accession>A0A518GPZ0</accession>
<dbReference type="Gene3D" id="1.25.40.10">
    <property type="entry name" value="Tetratricopeptide repeat domain"/>
    <property type="match status" value="1"/>
</dbReference>
<gene>
    <name evidence="5" type="ORF">Spb1_26210</name>
</gene>
<evidence type="ECO:0000256" key="2">
    <source>
        <dbReference type="ARBA" id="ARBA00022803"/>
    </source>
</evidence>
<evidence type="ECO:0000313" key="6">
    <source>
        <dbReference type="Proteomes" id="UP000315349"/>
    </source>
</evidence>
<evidence type="ECO:0000313" key="5">
    <source>
        <dbReference type="EMBL" id="QDV30687.1"/>
    </source>
</evidence>
<keyword evidence="2 3" id="KW-0802">TPR repeat</keyword>
<dbReference type="SUPFAM" id="SSF48452">
    <property type="entry name" value="TPR-like"/>
    <property type="match status" value="1"/>
</dbReference>
<keyword evidence="6" id="KW-1185">Reference proteome</keyword>
<dbReference type="Proteomes" id="UP000315349">
    <property type="component" value="Chromosome"/>
</dbReference>
<dbReference type="AlphaFoldDB" id="A0A518GPZ0"/>
<protein>
    <submittedName>
        <fullName evidence="5">Tetratricopeptide repeat protein</fullName>
    </submittedName>
</protein>
<feature type="compositionally biased region" description="Polar residues" evidence="4">
    <location>
        <begin position="320"/>
        <end position="329"/>
    </location>
</feature>
<feature type="repeat" description="TPR" evidence="3">
    <location>
        <begin position="159"/>
        <end position="192"/>
    </location>
</feature>
<dbReference type="KEGG" id="peh:Spb1_26210"/>
<dbReference type="SMART" id="SM00028">
    <property type="entry name" value="TPR"/>
    <property type="match status" value="5"/>
</dbReference>
<evidence type="ECO:0000256" key="4">
    <source>
        <dbReference type="SAM" id="MobiDB-lite"/>
    </source>
</evidence>
<reference evidence="5 6" key="1">
    <citation type="submission" date="2019-02" db="EMBL/GenBank/DDBJ databases">
        <title>Deep-cultivation of Planctomycetes and their phenomic and genomic characterization uncovers novel biology.</title>
        <authorList>
            <person name="Wiegand S."/>
            <person name="Jogler M."/>
            <person name="Boedeker C."/>
            <person name="Pinto D."/>
            <person name="Vollmers J."/>
            <person name="Rivas-Marin E."/>
            <person name="Kohn T."/>
            <person name="Peeters S.H."/>
            <person name="Heuer A."/>
            <person name="Rast P."/>
            <person name="Oberbeckmann S."/>
            <person name="Bunk B."/>
            <person name="Jeske O."/>
            <person name="Meyerdierks A."/>
            <person name="Storesund J.E."/>
            <person name="Kallscheuer N."/>
            <person name="Luecker S."/>
            <person name="Lage O.M."/>
            <person name="Pohl T."/>
            <person name="Merkel B.J."/>
            <person name="Hornburger P."/>
            <person name="Mueller R.-W."/>
            <person name="Bruemmer F."/>
            <person name="Labrenz M."/>
            <person name="Spormann A.M."/>
            <person name="Op den Camp H."/>
            <person name="Overmann J."/>
            <person name="Amann R."/>
            <person name="Jetten M.S.M."/>
            <person name="Mascher T."/>
            <person name="Medema M.H."/>
            <person name="Devos D.P."/>
            <person name="Kaster A.-K."/>
            <person name="Ovreas L."/>
            <person name="Rohde M."/>
            <person name="Galperin M.Y."/>
            <person name="Jogler C."/>
        </authorList>
    </citation>
    <scope>NUCLEOTIDE SEQUENCE [LARGE SCALE GENOMIC DNA]</scope>
    <source>
        <strain evidence="5 6">Spb1</strain>
    </source>
</reference>
<organism evidence="5 6">
    <name type="scientific">Planctopirus ephydatiae</name>
    <dbReference type="NCBI Taxonomy" id="2528019"/>
    <lineage>
        <taxon>Bacteria</taxon>
        <taxon>Pseudomonadati</taxon>
        <taxon>Planctomycetota</taxon>
        <taxon>Planctomycetia</taxon>
        <taxon>Planctomycetales</taxon>
        <taxon>Planctomycetaceae</taxon>
        <taxon>Planctopirus</taxon>
    </lineage>
</organism>
<dbReference type="Pfam" id="PF14559">
    <property type="entry name" value="TPR_19"/>
    <property type="match status" value="2"/>
</dbReference>
<dbReference type="PANTHER" id="PTHR44186">
    <property type="match status" value="1"/>
</dbReference>
<dbReference type="PROSITE" id="PS50005">
    <property type="entry name" value="TPR"/>
    <property type="match status" value="1"/>
</dbReference>